<dbReference type="GO" id="GO:0005634">
    <property type="term" value="C:nucleus"/>
    <property type="evidence" value="ECO:0007669"/>
    <property type="project" value="UniProtKB-SubCell"/>
</dbReference>
<accession>A0AA39S2V2</accession>
<keyword evidence="3" id="KW-0238">DNA-binding</keyword>
<comment type="caution">
    <text evidence="7">The sequence shown here is derived from an EMBL/GenBank/DDBJ whole genome shotgun (WGS) entry which is preliminary data.</text>
</comment>
<evidence type="ECO:0000256" key="4">
    <source>
        <dbReference type="ARBA" id="ARBA00023163"/>
    </source>
</evidence>
<sequence>MAAERETSHFFKIIRHSTLQHKKLGIPEVFVKKFGNELSTVAKLTVPNGGVWNVELTKDGRNIWFHGGWPEFVEYHSISNGYFLLFRYLKNSTFHVLIFDMSACEIRYPHCCVERKDNNLDEIEDEDSVEIIGSLTPKPPASDSTASFESPIFRCSYEAQSKRRKIEEVVDLNELDFTGDESEHKLLDALEKMRINVKTNFQCIKAEEKVRAIAAAKLFRPKNPSFMVIMRPRDLCKGTMYVPFKFAKKYLISRDAELIKLHDRDGREWSVKFRNREGGCEGGDFIHGWTKFTKDKNLKKGDICMFELIRKNIVLKVSVFRSSTNIF</sequence>
<name>A0AA39S2V2_ACESA</name>
<evidence type="ECO:0000256" key="3">
    <source>
        <dbReference type="ARBA" id="ARBA00023125"/>
    </source>
</evidence>
<feature type="domain" description="TF-B3" evidence="6">
    <location>
        <begin position="9"/>
        <end position="102"/>
    </location>
</feature>
<feature type="domain" description="TF-B3" evidence="6">
    <location>
        <begin position="225"/>
        <end position="323"/>
    </location>
</feature>
<dbReference type="EMBL" id="JAUESC010000384">
    <property type="protein sequence ID" value="KAK0582345.1"/>
    <property type="molecule type" value="Genomic_DNA"/>
</dbReference>
<organism evidence="7 8">
    <name type="scientific">Acer saccharum</name>
    <name type="common">Sugar maple</name>
    <dbReference type="NCBI Taxonomy" id="4024"/>
    <lineage>
        <taxon>Eukaryota</taxon>
        <taxon>Viridiplantae</taxon>
        <taxon>Streptophyta</taxon>
        <taxon>Embryophyta</taxon>
        <taxon>Tracheophyta</taxon>
        <taxon>Spermatophyta</taxon>
        <taxon>Magnoliopsida</taxon>
        <taxon>eudicotyledons</taxon>
        <taxon>Gunneridae</taxon>
        <taxon>Pentapetalae</taxon>
        <taxon>rosids</taxon>
        <taxon>malvids</taxon>
        <taxon>Sapindales</taxon>
        <taxon>Sapindaceae</taxon>
        <taxon>Hippocastanoideae</taxon>
        <taxon>Acereae</taxon>
        <taxon>Acer</taxon>
    </lineage>
</organism>
<comment type="subcellular location">
    <subcellularLocation>
        <location evidence="1">Nucleus</location>
    </subcellularLocation>
</comment>
<evidence type="ECO:0000256" key="1">
    <source>
        <dbReference type="ARBA" id="ARBA00004123"/>
    </source>
</evidence>
<dbReference type="InterPro" id="IPR003340">
    <property type="entry name" value="B3_DNA-bd"/>
</dbReference>
<dbReference type="InterPro" id="IPR015300">
    <property type="entry name" value="DNA-bd_pseudobarrel_sf"/>
</dbReference>
<evidence type="ECO:0000313" key="7">
    <source>
        <dbReference type="EMBL" id="KAK0582345.1"/>
    </source>
</evidence>
<reference evidence="7" key="1">
    <citation type="journal article" date="2022" name="Plant J.">
        <title>Strategies of tolerance reflected in two North American maple genomes.</title>
        <authorList>
            <person name="McEvoy S.L."/>
            <person name="Sezen U.U."/>
            <person name="Trouern-Trend A."/>
            <person name="McMahon S.M."/>
            <person name="Schaberg P.G."/>
            <person name="Yang J."/>
            <person name="Wegrzyn J.L."/>
            <person name="Swenson N.G."/>
        </authorList>
    </citation>
    <scope>NUCLEOTIDE SEQUENCE</scope>
    <source>
        <strain evidence="7">NS2018</strain>
    </source>
</reference>
<dbReference type="CDD" id="cd10017">
    <property type="entry name" value="B3_DNA"/>
    <property type="match status" value="2"/>
</dbReference>
<keyword evidence="5" id="KW-0539">Nucleus</keyword>
<dbReference type="GO" id="GO:0003677">
    <property type="term" value="F:DNA binding"/>
    <property type="evidence" value="ECO:0007669"/>
    <property type="project" value="UniProtKB-KW"/>
</dbReference>
<dbReference type="SMART" id="SM01019">
    <property type="entry name" value="B3"/>
    <property type="match status" value="2"/>
</dbReference>
<protein>
    <recommendedName>
        <fullName evidence="6">TF-B3 domain-containing protein</fullName>
    </recommendedName>
</protein>
<keyword evidence="2" id="KW-0805">Transcription regulation</keyword>
<gene>
    <name evidence="7" type="ORF">LWI29_024470</name>
</gene>
<dbReference type="PANTHER" id="PTHR31920:SF51">
    <property type="entry name" value="BINDING PROTEIN, PUTATIVE-RELATED"/>
    <property type="match status" value="1"/>
</dbReference>
<keyword evidence="4" id="KW-0804">Transcription</keyword>
<dbReference type="PANTHER" id="PTHR31920">
    <property type="entry name" value="B3 DOMAIN-CONTAINING"/>
    <property type="match status" value="1"/>
</dbReference>
<evidence type="ECO:0000313" key="8">
    <source>
        <dbReference type="Proteomes" id="UP001168877"/>
    </source>
</evidence>
<dbReference type="AlphaFoldDB" id="A0AA39S2V2"/>
<dbReference type="Gene3D" id="2.40.330.10">
    <property type="entry name" value="DNA-binding pseudobarrel domain"/>
    <property type="match status" value="2"/>
</dbReference>
<dbReference type="Proteomes" id="UP001168877">
    <property type="component" value="Unassembled WGS sequence"/>
</dbReference>
<dbReference type="InterPro" id="IPR050655">
    <property type="entry name" value="Plant_B3_domain"/>
</dbReference>
<evidence type="ECO:0000256" key="5">
    <source>
        <dbReference type="ARBA" id="ARBA00023242"/>
    </source>
</evidence>
<evidence type="ECO:0000259" key="6">
    <source>
        <dbReference type="PROSITE" id="PS50863"/>
    </source>
</evidence>
<keyword evidence="8" id="KW-1185">Reference proteome</keyword>
<proteinExistence type="predicted"/>
<dbReference type="PROSITE" id="PS50863">
    <property type="entry name" value="B3"/>
    <property type="match status" value="2"/>
</dbReference>
<reference evidence="7" key="2">
    <citation type="submission" date="2023-06" db="EMBL/GenBank/DDBJ databases">
        <authorList>
            <person name="Swenson N.G."/>
            <person name="Wegrzyn J.L."/>
            <person name="Mcevoy S.L."/>
        </authorList>
    </citation>
    <scope>NUCLEOTIDE SEQUENCE</scope>
    <source>
        <strain evidence="7">NS2018</strain>
        <tissue evidence="7">Leaf</tissue>
    </source>
</reference>
<dbReference type="SUPFAM" id="SSF101936">
    <property type="entry name" value="DNA-binding pseudobarrel domain"/>
    <property type="match status" value="2"/>
</dbReference>
<evidence type="ECO:0000256" key="2">
    <source>
        <dbReference type="ARBA" id="ARBA00023015"/>
    </source>
</evidence>
<dbReference type="Pfam" id="PF02362">
    <property type="entry name" value="B3"/>
    <property type="match status" value="2"/>
</dbReference>